<dbReference type="Gene3D" id="1.10.10.10">
    <property type="entry name" value="Winged helix-like DNA-binding domain superfamily/Winged helix DNA-binding domain"/>
    <property type="match status" value="1"/>
</dbReference>
<evidence type="ECO:0000313" key="8">
    <source>
        <dbReference type="Proteomes" id="UP000614410"/>
    </source>
</evidence>
<dbReference type="InterPro" id="IPR001077">
    <property type="entry name" value="COMT_C"/>
</dbReference>
<dbReference type="PIRSF" id="PIRSF005739">
    <property type="entry name" value="O-mtase"/>
    <property type="match status" value="1"/>
</dbReference>
<feature type="domain" description="O-methyltransferase C-terminal" evidence="5">
    <location>
        <begin position="115"/>
        <end position="314"/>
    </location>
</feature>
<dbReference type="InterPro" id="IPR012967">
    <property type="entry name" value="COMT_dimerisation"/>
</dbReference>
<keyword evidence="1" id="KW-0489">Methyltransferase</keyword>
<dbReference type="GO" id="GO:0032259">
    <property type="term" value="P:methylation"/>
    <property type="evidence" value="ECO:0007669"/>
    <property type="project" value="UniProtKB-KW"/>
</dbReference>
<dbReference type="Gene3D" id="3.40.50.150">
    <property type="entry name" value="Vaccinia Virus protein VP39"/>
    <property type="match status" value="1"/>
</dbReference>
<evidence type="ECO:0000256" key="4">
    <source>
        <dbReference type="PIRSR" id="PIRSR005739-1"/>
    </source>
</evidence>
<organism evidence="7 8">
    <name type="scientific">Candidatus Amunia macphersoniae</name>
    <dbReference type="NCBI Taxonomy" id="3127014"/>
    <lineage>
        <taxon>Bacteria</taxon>
        <taxon>Bacillati</taxon>
        <taxon>Candidatus Dormiibacterota</taxon>
        <taxon>Candidatus Dormibacteria</taxon>
        <taxon>Candidatus Aeolococcales</taxon>
        <taxon>Candidatus Aeolococcaceae</taxon>
        <taxon>Candidatus Amunia</taxon>
    </lineage>
</organism>
<evidence type="ECO:0000259" key="5">
    <source>
        <dbReference type="Pfam" id="PF00891"/>
    </source>
</evidence>
<evidence type="ECO:0000256" key="2">
    <source>
        <dbReference type="ARBA" id="ARBA00022679"/>
    </source>
</evidence>
<dbReference type="InterPro" id="IPR016461">
    <property type="entry name" value="COMT-like"/>
</dbReference>
<dbReference type="PROSITE" id="PS51683">
    <property type="entry name" value="SAM_OMT_II"/>
    <property type="match status" value="1"/>
</dbReference>
<feature type="active site" description="Proton acceptor" evidence="4">
    <location>
        <position position="243"/>
    </location>
</feature>
<gene>
    <name evidence="7" type="ORF">JF887_09110</name>
</gene>
<dbReference type="SUPFAM" id="SSF46785">
    <property type="entry name" value="Winged helix' DNA-binding domain"/>
    <property type="match status" value="1"/>
</dbReference>
<name>A0A934KFJ3_9BACT</name>
<dbReference type="Pfam" id="PF00891">
    <property type="entry name" value="Methyltransf_2"/>
    <property type="match status" value="1"/>
</dbReference>
<reference evidence="7 8" key="1">
    <citation type="submission" date="2020-10" db="EMBL/GenBank/DDBJ databases">
        <title>Ca. Dormibacterota MAGs.</title>
        <authorList>
            <person name="Montgomery K."/>
        </authorList>
    </citation>
    <scope>NUCLEOTIDE SEQUENCE [LARGE SCALE GENOMIC DNA]</scope>
    <source>
        <strain evidence="7">Mitchell_Peninsula_5</strain>
    </source>
</reference>
<proteinExistence type="predicted"/>
<comment type="caution">
    <text evidence="7">The sequence shown here is derived from an EMBL/GenBank/DDBJ whole genome shotgun (WGS) entry which is preliminary data.</text>
</comment>
<dbReference type="GO" id="GO:0008171">
    <property type="term" value="F:O-methyltransferase activity"/>
    <property type="evidence" value="ECO:0007669"/>
    <property type="project" value="InterPro"/>
</dbReference>
<dbReference type="InterPro" id="IPR036388">
    <property type="entry name" value="WH-like_DNA-bd_sf"/>
</dbReference>
<dbReference type="InterPro" id="IPR029063">
    <property type="entry name" value="SAM-dependent_MTases_sf"/>
</dbReference>
<dbReference type="EMBL" id="JAEKNN010000047">
    <property type="protein sequence ID" value="MBJ7609569.1"/>
    <property type="molecule type" value="Genomic_DNA"/>
</dbReference>
<dbReference type="GO" id="GO:0046983">
    <property type="term" value="F:protein dimerization activity"/>
    <property type="evidence" value="ECO:0007669"/>
    <property type="project" value="InterPro"/>
</dbReference>
<dbReference type="InterPro" id="IPR036390">
    <property type="entry name" value="WH_DNA-bd_sf"/>
</dbReference>
<evidence type="ECO:0000256" key="3">
    <source>
        <dbReference type="ARBA" id="ARBA00022691"/>
    </source>
</evidence>
<dbReference type="Proteomes" id="UP000614410">
    <property type="component" value="Unassembled WGS sequence"/>
</dbReference>
<feature type="domain" description="O-methyltransferase dimerisation" evidence="6">
    <location>
        <begin position="15"/>
        <end position="89"/>
    </location>
</feature>
<dbReference type="SUPFAM" id="SSF53335">
    <property type="entry name" value="S-adenosyl-L-methionine-dependent methyltransferases"/>
    <property type="match status" value="1"/>
</dbReference>
<evidence type="ECO:0000256" key="1">
    <source>
        <dbReference type="ARBA" id="ARBA00022603"/>
    </source>
</evidence>
<dbReference type="PANTHER" id="PTHR43712:SF2">
    <property type="entry name" value="O-METHYLTRANSFERASE CICE"/>
    <property type="match status" value="1"/>
</dbReference>
<sequence length="333" mass="35617">MAITQSAAPPQVTIWETTNAIVASRALHVVAELGVADHVGEQSVPVATLAAGCGIDPRSLDRVLRLLSSIGIFARRPDGYAHTDASQLLRSDAPGSMRAFARMMNLRLINETFTELLHSVRSGEPAVNLVEPRGFWAYLTDHPDEARLFGKAMEARAAAYIAEVLAAYDFRRFTTIADIGGGLGHLLRALLTAAPGATGILFDLPEVVAATHVAVERLTTVAGDFFRDPLPRADLYIVMEVLHDWDDHDCGRILSAIRRGAAPGATVAVVENIVPETGDDPRVNVLDVLMLALTGGRERTATELAELFGSSGFRLQAVIPTAGPMKIVEAVAV</sequence>
<evidence type="ECO:0008006" key="9">
    <source>
        <dbReference type="Google" id="ProtNLM"/>
    </source>
</evidence>
<keyword evidence="3" id="KW-0949">S-adenosyl-L-methionine</keyword>
<dbReference type="PANTHER" id="PTHR43712">
    <property type="entry name" value="PUTATIVE (AFU_ORTHOLOGUE AFUA_4G14580)-RELATED"/>
    <property type="match status" value="1"/>
</dbReference>
<evidence type="ECO:0000313" key="7">
    <source>
        <dbReference type="EMBL" id="MBJ7609569.1"/>
    </source>
</evidence>
<dbReference type="AlphaFoldDB" id="A0A934KFJ3"/>
<dbReference type="Pfam" id="PF08100">
    <property type="entry name" value="Dimerisation"/>
    <property type="match status" value="1"/>
</dbReference>
<evidence type="ECO:0000259" key="6">
    <source>
        <dbReference type="Pfam" id="PF08100"/>
    </source>
</evidence>
<protein>
    <recommendedName>
        <fullName evidence="9">Hydroxyneurosporene methyltransferase</fullName>
    </recommendedName>
</protein>
<accession>A0A934KFJ3</accession>
<keyword evidence="2" id="KW-0808">Transferase</keyword>